<evidence type="ECO:0000313" key="2">
    <source>
        <dbReference type="EMBL" id="MBB4079620.1"/>
    </source>
</evidence>
<accession>A0A840E3F8</accession>
<protein>
    <submittedName>
        <fullName evidence="2">Uncharacterized protein</fullName>
    </submittedName>
</protein>
<gene>
    <name evidence="2" type="ORF">GGR28_002245</name>
</gene>
<dbReference type="Proteomes" id="UP000576209">
    <property type="component" value="Unassembled WGS sequence"/>
</dbReference>
<organism evidence="2 3">
    <name type="scientific">Neolewinella aquimaris</name>
    <dbReference type="NCBI Taxonomy" id="1835722"/>
    <lineage>
        <taxon>Bacteria</taxon>
        <taxon>Pseudomonadati</taxon>
        <taxon>Bacteroidota</taxon>
        <taxon>Saprospiria</taxon>
        <taxon>Saprospirales</taxon>
        <taxon>Lewinellaceae</taxon>
        <taxon>Neolewinella</taxon>
    </lineage>
</organism>
<feature type="chain" id="PRO_5032848361" evidence="1">
    <location>
        <begin position="23"/>
        <end position="191"/>
    </location>
</feature>
<feature type="signal peptide" evidence="1">
    <location>
        <begin position="1"/>
        <end position="22"/>
    </location>
</feature>
<dbReference type="PROSITE" id="PS51257">
    <property type="entry name" value="PROKAR_LIPOPROTEIN"/>
    <property type="match status" value="1"/>
</dbReference>
<dbReference type="RefSeq" id="WP_183495857.1">
    <property type="nucleotide sequence ID" value="NZ_JACIFF010000005.1"/>
</dbReference>
<dbReference type="AlphaFoldDB" id="A0A840E3F8"/>
<comment type="caution">
    <text evidence="2">The sequence shown here is derived from an EMBL/GenBank/DDBJ whole genome shotgun (WGS) entry which is preliminary data.</text>
</comment>
<evidence type="ECO:0000313" key="3">
    <source>
        <dbReference type="Proteomes" id="UP000576209"/>
    </source>
</evidence>
<keyword evidence="3" id="KW-1185">Reference proteome</keyword>
<reference evidence="2 3" key="1">
    <citation type="submission" date="2020-08" db="EMBL/GenBank/DDBJ databases">
        <title>Genomic Encyclopedia of Type Strains, Phase IV (KMG-IV): sequencing the most valuable type-strain genomes for metagenomic binning, comparative biology and taxonomic classification.</title>
        <authorList>
            <person name="Goeker M."/>
        </authorList>
    </citation>
    <scope>NUCLEOTIDE SEQUENCE [LARGE SCALE GENOMIC DNA]</scope>
    <source>
        <strain evidence="2 3">DSM 105137</strain>
    </source>
</reference>
<keyword evidence="1" id="KW-0732">Signal</keyword>
<proteinExistence type="predicted"/>
<evidence type="ECO:0000256" key="1">
    <source>
        <dbReference type="SAM" id="SignalP"/>
    </source>
</evidence>
<name>A0A840E3F8_9BACT</name>
<dbReference type="EMBL" id="JACIFF010000005">
    <property type="protein sequence ID" value="MBB4079620.1"/>
    <property type="molecule type" value="Genomic_DNA"/>
</dbReference>
<sequence length="191" mass="20864">MKTLFPLLVLLFLFLGTGCVNNLTGDEIDEFEEEYGEGELSARIDGRSFRGRIAWAEKGENVDNSGLSALSIIGGDIRNDEDGEAIYIVALFESPTVPASGSYSMNEDCFDNDIPCVWGAYGFSYQDGEIDATFESDDSSPGSLVNLTYETYERDEGPALRGTFEMVLVSADDADVTLRITDGKFDVPISE</sequence>